<dbReference type="CDD" id="cd07011">
    <property type="entry name" value="cupin_PMI_type_I_N"/>
    <property type="match status" value="1"/>
</dbReference>
<keyword evidence="11" id="KW-1185">Reference proteome</keyword>
<evidence type="ECO:0000313" key="11">
    <source>
        <dbReference type="Proteomes" id="UP000278351"/>
    </source>
</evidence>
<feature type="active site" evidence="7">
    <location>
        <position position="285"/>
    </location>
</feature>
<evidence type="ECO:0000256" key="4">
    <source>
        <dbReference type="ARBA" id="ARBA00022723"/>
    </source>
</evidence>
<feature type="binding site" evidence="8">
    <location>
        <position position="266"/>
    </location>
    <ligand>
        <name>Zn(2+)</name>
        <dbReference type="ChEBI" id="CHEBI:29105"/>
    </ligand>
</feature>
<proteinExistence type="inferred from homology"/>
<dbReference type="OrthoDB" id="9808275at2"/>
<dbReference type="InterPro" id="IPR016305">
    <property type="entry name" value="Mannose-6-P_Isomerase"/>
</dbReference>
<dbReference type="InterPro" id="IPR011051">
    <property type="entry name" value="RmlC_Cupin_sf"/>
</dbReference>
<dbReference type="Proteomes" id="UP000278351">
    <property type="component" value="Unassembled WGS sequence"/>
</dbReference>
<dbReference type="Gene3D" id="1.10.441.10">
    <property type="entry name" value="Phosphomannose Isomerase, domain 2"/>
    <property type="match status" value="1"/>
</dbReference>
<sequence length="399" mass="44058">MHRSNVYYLKGKVQHYAWGGYSYIPQLLGQPVTDKPAAEYWMGAHQSAPSELDTPQGPVLLNEYIASAPAGVLGAAAAEKFGELPYLFKILDVKDMLSIQVHPTKAEAEKGFRRENEAGIPLSAPNRNYKDANHKPEIMVALSEFWLLHGFLPEDKLKKVLQEVPELRSLAGTFEQDGYFGLYKKVMEMPQNEVNALLRPLAERVLPAYKAGQLQKSDPAFWTGRAIDNDPAGLERLDRGIFSIYFFNIVYAAPGEAVFQDAGIPHAYLEGQNAELMANSDNVLRGGLTPKHIDVPELLKHTRFEAVHPNILKGEPVHNGQERIYPTPAPDFVISTITLKAGDTYQHTATAPETWIVQDGEGQVNELPIRQGSSVFIPFGVPYTLTAGSGLVVFKAAIP</sequence>
<comment type="caution">
    <text evidence="10">The sequence shown here is derived from an EMBL/GenBank/DDBJ whole genome shotgun (WGS) entry which is preliminary data.</text>
</comment>
<feature type="domain" description="Phosphomannose isomerase type I catalytic" evidence="9">
    <location>
        <begin position="8"/>
        <end position="152"/>
    </location>
</feature>
<gene>
    <name evidence="10" type="primary">manA</name>
    <name evidence="10" type="ORF">EGT74_14610</name>
</gene>
<feature type="binding site" evidence="8">
    <location>
        <position position="100"/>
    </location>
    <ligand>
        <name>Zn(2+)</name>
        <dbReference type="ChEBI" id="CHEBI:29105"/>
    </ligand>
</feature>
<dbReference type="GO" id="GO:0005829">
    <property type="term" value="C:cytosol"/>
    <property type="evidence" value="ECO:0007669"/>
    <property type="project" value="TreeGrafter"/>
</dbReference>
<dbReference type="SUPFAM" id="SSF51182">
    <property type="entry name" value="RmlC-like cupins"/>
    <property type="match status" value="1"/>
</dbReference>
<protein>
    <recommendedName>
        <fullName evidence="3">mannose-6-phosphate isomerase</fullName>
        <ecNumber evidence="3">5.3.1.8</ecNumber>
    </recommendedName>
</protein>
<feature type="binding site" evidence="8">
    <location>
        <position position="102"/>
    </location>
    <ligand>
        <name>Zn(2+)</name>
        <dbReference type="ChEBI" id="CHEBI:29105"/>
    </ligand>
</feature>
<dbReference type="PANTHER" id="PTHR10309:SF0">
    <property type="entry name" value="MANNOSE-6-PHOSPHATE ISOMERASE"/>
    <property type="match status" value="1"/>
</dbReference>
<dbReference type="GO" id="GO:0004476">
    <property type="term" value="F:mannose-6-phosphate isomerase activity"/>
    <property type="evidence" value="ECO:0007669"/>
    <property type="project" value="UniProtKB-EC"/>
</dbReference>
<dbReference type="InterPro" id="IPR001250">
    <property type="entry name" value="Man6P_Isoase-1"/>
</dbReference>
<dbReference type="Pfam" id="PF20511">
    <property type="entry name" value="PMI_typeI_cat"/>
    <property type="match status" value="1"/>
</dbReference>
<comment type="catalytic activity">
    <reaction evidence="1">
        <text>D-mannose 6-phosphate = D-fructose 6-phosphate</text>
        <dbReference type="Rhea" id="RHEA:12356"/>
        <dbReference type="ChEBI" id="CHEBI:58735"/>
        <dbReference type="ChEBI" id="CHEBI:61527"/>
        <dbReference type="EC" id="5.3.1.8"/>
    </reaction>
</comment>
<accession>A0A3N4PP63</accession>
<dbReference type="PANTHER" id="PTHR10309">
    <property type="entry name" value="MANNOSE-6-PHOSPHATE ISOMERASE"/>
    <property type="match status" value="1"/>
</dbReference>
<evidence type="ECO:0000256" key="3">
    <source>
        <dbReference type="ARBA" id="ARBA00011956"/>
    </source>
</evidence>
<dbReference type="GO" id="GO:0008270">
    <property type="term" value="F:zinc ion binding"/>
    <property type="evidence" value="ECO:0007669"/>
    <property type="project" value="InterPro"/>
</dbReference>
<dbReference type="AlphaFoldDB" id="A0A3N4PP63"/>
<reference evidence="10 11" key="1">
    <citation type="submission" date="2018-11" db="EMBL/GenBank/DDBJ databases">
        <title>Chitinophaga lutea sp.nov., isolate from arsenic contaminated soil.</title>
        <authorList>
            <person name="Zong Y."/>
        </authorList>
    </citation>
    <scope>NUCLEOTIDE SEQUENCE [LARGE SCALE GENOMIC DNA]</scope>
    <source>
        <strain evidence="10 11">ZY74</strain>
    </source>
</reference>
<comment type="cofactor">
    <cofactor evidence="8">
        <name>Zn(2+)</name>
        <dbReference type="ChEBI" id="CHEBI:29105"/>
    </cofactor>
    <text evidence="8">Binds 1 zinc ion per subunit.</text>
</comment>
<evidence type="ECO:0000259" key="9">
    <source>
        <dbReference type="Pfam" id="PF20511"/>
    </source>
</evidence>
<dbReference type="GO" id="GO:0005975">
    <property type="term" value="P:carbohydrate metabolic process"/>
    <property type="evidence" value="ECO:0007669"/>
    <property type="project" value="InterPro"/>
</dbReference>
<keyword evidence="6 10" id="KW-0413">Isomerase</keyword>
<evidence type="ECO:0000256" key="2">
    <source>
        <dbReference type="ARBA" id="ARBA00010772"/>
    </source>
</evidence>
<dbReference type="PROSITE" id="PS00965">
    <property type="entry name" value="PMI_I_1"/>
    <property type="match status" value="1"/>
</dbReference>
<keyword evidence="4 8" id="KW-0479">Metal-binding</keyword>
<dbReference type="PIRSF" id="PIRSF001480">
    <property type="entry name" value="Mannose-6-phosphate_isomerase"/>
    <property type="match status" value="1"/>
</dbReference>
<evidence type="ECO:0000256" key="1">
    <source>
        <dbReference type="ARBA" id="ARBA00000757"/>
    </source>
</evidence>
<dbReference type="EC" id="5.3.1.8" evidence="3"/>
<dbReference type="Gene3D" id="2.60.120.10">
    <property type="entry name" value="Jelly Rolls"/>
    <property type="match status" value="2"/>
</dbReference>
<name>A0A3N4PP63_9BACT</name>
<evidence type="ECO:0000313" key="10">
    <source>
        <dbReference type="EMBL" id="RPE09936.1"/>
    </source>
</evidence>
<dbReference type="InterPro" id="IPR046457">
    <property type="entry name" value="PMI_typeI_cat"/>
</dbReference>
<keyword evidence="5 8" id="KW-0862">Zinc</keyword>
<evidence type="ECO:0000256" key="7">
    <source>
        <dbReference type="PIRSR" id="PIRSR001480-1"/>
    </source>
</evidence>
<evidence type="ECO:0000256" key="5">
    <source>
        <dbReference type="ARBA" id="ARBA00022833"/>
    </source>
</evidence>
<evidence type="ECO:0000256" key="6">
    <source>
        <dbReference type="ARBA" id="ARBA00023235"/>
    </source>
</evidence>
<dbReference type="RefSeq" id="WP_123847290.1">
    <property type="nucleotide sequence ID" value="NZ_RPDH01000002.1"/>
</dbReference>
<dbReference type="InterPro" id="IPR014710">
    <property type="entry name" value="RmlC-like_jellyroll"/>
</dbReference>
<feature type="binding site" evidence="8">
    <location>
        <position position="137"/>
    </location>
    <ligand>
        <name>Zn(2+)</name>
        <dbReference type="ChEBI" id="CHEBI:29105"/>
    </ligand>
</feature>
<dbReference type="PRINTS" id="PR00714">
    <property type="entry name" value="MAN6PISMRASE"/>
</dbReference>
<comment type="similarity">
    <text evidence="2">Belongs to the mannose-6-phosphate isomerase type 1 family.</text>
</comment>
<dbReference type="InterPro" id="IPR018050">
    <property type="entry name" value="Pmannose_isomerase-type1_CS"/>
</dbReference>
<dbReference type="EMBL" id="RPDH01000002">
    <property type="protein sequence ID" value="RPE09936.1"/>
    <property type="molecule type" value="Genomic_DNA"/>
</dbReference>
<dbReference type="NCBIfam" id="TIGR00218">
    <property type="entry name" value="manA"/>
    <property type="match status" value="1"/>
</dbReference>
<evidence type="ECO:0000256" key="8">
    <source>
        <dbReference type="PIRSR" id="PIRSR001480-2"/>
    </source>
</evidence>
<organism evidence="10 11">
    <name type="scientific">Chitinophaga lutea</name>
    <dbReference type="NCBI Taxonomy" id="2488634"/>
    <lineage>
        <taxon>Bacteria</taxon>
        <taxon>Pseudomonadati</taxon>
        <taxon>Bacteroidota</taxon>
        <taxon>Chitinophagia</taxon>
        <taxon>Chitinophagales</taxon>
        <taxon>Chitinophagaceae</taxon>
        <taxon>Chitinophaga</taxon>
    </lineage>
</organism>
<dbReference type="GO" id="GO:0009298">
    <property type="term" value="P:GDP-mannose biosynthetic process"/>
    <property type="evidence" value="ECO:0007669"/>
    <property type="project" value="InterPro"/>
</dbReference>